<evidence type="ECO:0000313" key="3">
    <source>
        <dbReference type="EMBL" id="SHF65064.1"/>
    </source>
</evidence>
<organism evidence="3 4">
    <name type="scientific">Mariniphaga anaerophila</name>
    <dbReference type="NCBI Taxonomy" id="1484053"/>
    <lineage>
        <taxon>Bacteria</taxon>
        <taxon>Pseudomonadati</taxon>
        <taxon>Bacteroidota</taxon>
        <taxon>Bacteroidia</taxon>
        <taxon>Marinilabiliales</taxon>
        <taxon>Prolixibacteraceae</taxon>
        <taxon>Mariniphaga</taxon>
    </lineage>
</organism>
<dbReference type="OrthoDB" id="190957at2"/>
<evidence type="ECO:0000313" key="4">
    <source>
        <dbReference type="Proteomes" id="UP000184164"/>
    </source>
</evidence>
<evidence type="ECO:0000256" key="1">
    <source>
        <dbReference type="SAM" id="SignalP"/>
    </source>
</evidence>
<accession>A0A1M5DDZ7</accession>
<dbReference type="InterPro" id="IPR010496">
    <property type="entry name" value="AL/BT2_dom"/>
</dbReference>
<keyword evidence="4" id="KW-1185">Reference proteome</keyword>
<keyword evidence="1" id="KW-0732">Signal</keyword>
<protein>
    <recommendedName>
        <fullName evidence="2">3-keto-alpha-glucoside-1,2-lyase/3-keto-2-hydroxy-glucal hydratase domain-containing protein</fullName>
    </recommendedName>
</protein>
<dbReference type="RefSeq" id="WP_073002680.1">
    <property type="nucleotide sequence ID" value="NZ_FQUM01000007.1"/>
</dbReference>
<feature type="signal peptide" evidence="1">
    <location>
        <begin position="1"/>
        <end position="20"/>
    </location>
</feature>
<feature type="domain" description="3-keto-alpha-glucoside-1,2-lyase/3-keto-2-hydroxy-glucal hydratase" evidence="2">
    <location>
        <begin position="152"/>
        <end position="329"/>
    </location>
</feature>
<dbReference type="Proteomes" id="UP000184164">
    <property type="component" value="Unassembled WGS sequence"/>
</dbReference>
<dbReference type="GO" id="GO:0016787">
    <property type="term" value="F:hydrolase activity"/>
    <property type="evidence" value="ECO:0007669"/>
    <property type="project" value="InterPro"/>
</dbReference>
<reference evidence="4" key="1">
    <citation type="submission" date="2016-11" db="EMBL/GenBank/DDBJ databases">
        <authorList>
            <person name="Varghese N."/>
            <person name="Submissions S."/>
        </authorList>
    </citation>
    <scope>NUCLEOTIDE SEQUENCE [LARGE SCALE GENOMIC DNA]</scope>
    <source>
        <strain evidence="4">DSM 26910</strain>
    </source>
</reference>
<dbReference type="EMBL" id="FQUM01000007">
    <property type="protein sequence ID" value="SHF65064.1"/>
    <property type="molecule type" value="Genomic_DNA"/>
</dbReference>
<evidence type="ECO:0000259" key="2">
    <source>
        <dbReference type="Pfam" id="PF06439"/>
    </source>
</evidence>
<feature type="chain" id="PRO_5012318954" description="3-keto-alpha-glucoside-1,2-lyase/3-keto-2-hydroxy-glucal hydratase domain-containing protein" evidence="1">
    <location>
        <begin position="21"/>
        <end position="333"/>
    </location>
</feature>
<sequence>MKKLSLLFISVLMATLFASAQKPDGFYGMWTIEVEGGTVGWLQVFENNGFLDAELLWRGGSVLPVQSVFLVDDDNLVVMRARETTMEDKNGNERKMIAPHLFKITRSGDRISGKAIQPSRNGMETSEMSFYGWKLPDVPAAPDLSKVKYDKPIKLFNGKDLSGWKLIRPERGNGFKVVKGELVNDPVQTEGKRIHYGNLRTEQEFEDFNLTLEVNVPEGSNSGVYLRGMYEIQVMDSYGKELDSHNMGALYSRITPSSAAEKPAGEWQKMDITLCDRHVTVKLNGTTIIDNQPVYGPTGGAIKADVFAPGPIYLQGDHGKVSYRNIVLKPIIK</sequence>
<gene>
    <name evidence="3" type="ORF">SAMN05444274_10756</name>
</gene>
<dbReference type="Pfam" id="PF06439">
    <property type="entry name" value="3keto-disac_hyd"/>
    <property type="match status" value="1"/>
</dbReference>
<dbReference type="STRING" id="1484053.SAMN05444274_10756"/>
<proteinExistence type="predicted"/>
<dbReference type="Gene3D" id="2.60.120.560">
    <property type="entry name" value="Exo-inulinase, domain 1"/>
    <property type="match status" value="1"/>
</dbReference>
<dbReference type="AlphaFoldDB" id="A0A1M5DDZ7"/>
<name>A0A1M5DDZ7_9BACT</name>